<feature type="non-terminal residue" evidence="2">
    <location>
        <position position="1"/>
    </location>
</feature>
<dbReference type="PANTHER" id="PTHR13793">
    <property type="entry name" value="PHD FINGER PROTEINS"/>
    <property type="match status" value="1"/>
</dbReference>
<feature type="compositionally biased region" description="Basic and acidic residues" evidence="1">
    <location>
        <begin position="160"/>
        <end position="169"/>
    </location>
</feature>
<dbReference type="Proteomes" id="UP001165060">
    <property type="component" value="Unassembled WGS sequence"/>
</dbReference>
<sequence>KEPVKGFRYQCQGCKFMKANEKTHLPITCDLCPVPGGALKPLVWRNMTKRKKKGQSTSSKKKRKAADPKAKQKLASPLSSGIVMNSDAEDALMDRVSSQSQSSASSSVPPEAEDGEMVPPPDIERRQSNRSVSEIARRDDFVWIPQKAGAVGCKPVPKQKPAETEKEDAAAAPAEGGAAAEEEEEKKEEDKIKAWWGHSCCAKWTPELFFSDDLGSIDATNIAMATQKRKTKLFLIRDKKACVICGSTDYMKTGCDTKRCDNFMHVGCARQSGFEVSTAIDDELPDEEEHILQCYTHTDEEFALKGRIASLLDVMGGANVTDVNCANGQQKASRALFRAARVVSILAWAWRWGDWWVAGPSSPDAKKKSNPSLVERKLDARDCRLAALSAALRNRDYDREVGLEKEVLEAGLKAVISTSSICGELTKAQVR</sequence>
<feature type="compositionally biased region" description="Low complexity" evidence="1">
    <location>
        <begin position="170"/>
        <end position="179"/>
    </location>
</feature>
<feature type="non-terminal residue" evidence="2">
    <location>
        <position position="431"/>
    </location>
</feature>
<gene>
    <name evidence="2" type="ORF">TeGR_g2277</name>
</gene>
<name>A0ABQ6MYN2_9STRA</name>
<evidence type="ECO:0000313" key="2">
    <source>
        <dbReference type="EMBL" id="GMI36248.1"/>
    </source>
</evidence>
<feature type="compositionally biased region" description="Basic residues" evidence="1">
    <location>
        <begin position="47"/>
        <end position="64"/>
    </location>
</feature>
<proteinExistence type="predicted"/>
<dbReference type="InterPro" id="IPR013083">
    <property type="entry name" value="Znf_RING/FYVE/PHD"/>
</dbReference>
<feature type="compositionally biased region" description="Low complexity" evidence="1">
    <location>
        <begin position="96"/>
        <end position="110"/>
    </location>
</feature>
<dbReference type="InterPro" id="IPR050701">
    <property type="entry name" value="Histone_Mod_Regulator"/>
</dbReference>
<organism evidence="2 3">
    <name type="scientific">Tetraparma gracilis</name>
    <dbReference type="NCBI Taxonomy" id="2962635"/>
    <lineage>
        <taxon>Eukaryota</taxon>
        <taxon>Sar</taxon>
        <taxon>Stramenopiles</taxon>
        <taxon>Ochrophyta</taxon>
        <taxon>Bolidophyceae</taxon>
        <taxon>Parmales</taxon>
        <taxon>Triparmaceae</taxon>
        <taxon>Tetraparma</taxon>
    </lineage>
</organism>
<dbReference type="EMBL" id="BRYB01000723">
    <property type="protein sequence ID" value="GMI36248.1"/>
    <property type="molecule type" value="Genomic_DNA"/>
</dbReference>
<comment type="caution">
    <text evidence="2">The sequence shown here is derived from an EMBL/GenBank/DDBJ whole genome shotgun (WGS) entry which is preliminary data.</text>
</comment>
<evidence type="ECO:0000313" key="3">
    <source>
        <dbReference type="Proteomes" id="UP001165060"/>
    </source>
</evidence>
<reference evidence="2 3" key="1">
    <citation type="journal article" date="2023" name="Commun. Biol.">
        <title>Genome analysis of Parmales, the sister group of diatoms, reveals the evolutionary specialization of diatoms from phago-mixotrophs to photoautotrophs.</title>
        <authorList>
            <person name="Ban H."/>
            <person name="Sato S."/>
            <person name="Yoshikawa S."/>
            <person name="Yamada K."/>
            <person name="Nakamura Y."/>
            <person name="Ichinomiya M."/>
            <person name="Sato N."/>
            <person name="Blanc-Mathieu R."/>
            <person name="Endo H."/>
            <person name="Kuwata A."/>
            <person name="Ogata H."/>
        </authorList>
    </citation>
    <scope>NUCLEOTIDE SEQUENCE [LARGE SCALE GENOMIC DNA]</scope>
</reference>
<keyword evidence="3" id="KW-1185">Reference proteome</keyword>
<protein>
    <recommendedName>
        <fullName evidence="4">PHD-type domain-containing protein</fullName>
    </recommendedName>
</protein>
<evidence type="ECO:0000256" key="1">
    <source>
        <dbReference type="SAM" id="MobiDB-lite"/>
    </source>
</evidence>
<dbReference type="Pfam" id="PF13832">
    <property type="entry name" value="zf-HC5HC2H_2"/>
    <property type="match status" value="1"/>
</dbReference>
<evidence type="ECO:0008006" key="4">
    <source>
        <dbReference type="Google" id="ProtNLM"/>
    </source>
</evidence>
<feature type="region of interest" description="Disordered" evidence="1">
    <location>
        <begin position="152"/>
        <end position="188"/>
    </location>
</feature>
<accession>A0ABQ6MYN2</accession>
<dbReference type="Gene3D" id="3.30.40.10">
    <property type="entry name" value="Zinc/RING finger domain, C3HC4 (zinc finger)"/>
    <property type="match status" value="1"/>
</dbReference>
<feature type="region of interest" description="Disordered" evidence="1">
    <location>
        <begin position="43"/>
        <end position="132"/>
    </location>
</feature>
<dbReference type="PANTHER" id="PTHR13793:SF107">
    <property type="entry name" value="BROMODOMAIN-CONTAINING PROTEIN HOMOLOG"/>
    <property type="match status" value="1"/>
</dbReference>